<evidence type="ECO:0000256" key="1">
    <source>
        <dbReference type="ARBA" id="ARBA00003195"/>
    </source>
</evidence>
<comment type="similarity">
    <text evidence="4">Belongs to the complex I NDUFS5 subunit family.</text>
</comment>
<keyword evidence="9" id="KW-0496">Mitochondrion</keyword>
<dbReference type="Gene3D" id="1.10.287.2900">
    <property type="match status" value="1"/>
</dbReference>
<dbReference type="InterPro" id="IPR019342">
    <property type="entry name" value="NADH_UbQ_OxRdtase_FeS-su5"/>
</dbReference>
<dbReference type="GeneID" id="106064376"/>
<evidence type="ECO:0000256" key="2">
    <source>
        <dbReference type="ARBA" id="ARBA00004569"/>
    </source>
</evidence>
<evidence type="ECO:0000256" key="12">
    <source>
        <dbReference type="PIRSR" id="PIRSR619342-50"/>
    </source>
</evidence>
<reference evidence="14" key="1">
    <citation type="submission" date="2020-05" db="UniProtKB">
        <authorList>
            <consortium name="EnsemblMetazoa"/>
        </authorList>
    </citation>
    <scope>IDENTIFICATION</scope>
    <source>
        <strain evidence="14">BB02</strain>
    </source>
</reference>
<proteinExistence type="inferred from homology"/>
<keyword evidence="11 12" id="KW-1015">Disulfide bond</keyword>
<evidence type="ECO:0000256" key="5">
    <source>
        <dbReference type="ARBA" id="ARBA00022448"/>
    </source>
</evidence>
<dbReference type="Proteomes" id="UP001165740">
    <property type="component" value="Chromosome 5"/>
</dbReference>
<dbReference type="AlphaFoldDB" id="A0A2C9LDB7"/>
<comment type="function">
    <text evidence="1">Accessory subunit of the mitochondrial membrane respiratory chain NADH dehydrogenase (Complex I), that is believed not to be involved in catalysis. Complex I functions in the transfer of electrons from NADH to the respiratory chain. The immediate electron acceptor for the enzyme is believed to be ubiquinone.</text>
</comment>
<keyword evidence="6" id="KW-0679">Respiratory chain</keyword>
<dbReference type="GO" id="GO:0005758">
    <property type="term" value="C:mitochondrial intermembrane space"/>
    <property type="evidence" value="ECO:0007669"/>
    <property type="project" value="UniProtKB-SubCell"/>
</dbReference>
<dbReference type="EnsemblMetazoa" id="BGLB029891-RA">
    <property type="protein sequence ID" value="BGLB029891-PA"/>
    <property type="gene ID" value="BGLB029891"/>
</dbReference>
<dbReference type="Pfam" id="PF10200">
    <property type="entry name" value="Ndufs5"/>
    <property type="match status" value="1"/>
</dbReference>
<dbReference type="VEuPathDB" id="VectorBase:BGLB029891"/>
<evidence type="ECO:0000256" key="7">
    <source>
        <dbReference type="ARBA" id="ARBA00022792"/>
    </source>
</evidence>
<evidence type="ECO:0000256" key="3">
    <source>
        <dbReference type="ARBA" id="ARBA00004637"/>
    </source>
</evidence>
<dbReference type="CDD" id="cd24141">
    <property type="entry name" value="NDUFS5-like"/>
    <property type="match status" value="1"/>
</dbReference>
<accession>A0A2C9LDB7</accession>
<feature type="compositionally biased region" description="Basic and acidic residues" evidence="13">
    <location>
        <begin position="95"/>
        <end position="104"/>
    </location>
</feature>
<evidence type="ECO:0000313" key="16">
    <source>
        <dbReference type="Proteomes" id="UP001165740"/>
    </source>
</evidence>
<dbReference type="GO" id="GO:0005743">
    <property type="term" value="C:mitochondrial inner membrane"/>
    <property type="evidence" value="ECO:0007669"/>
    <property type="project" value="UniProtKB-SubCell"/>
</dbReference>
<evidence type="ECO:0000256" key="11">
    <source>
        <dbReference type="ARBA" id="ARBA00023157"/>
    </source>
</evidence>
<name>A0A2C9LDB7_BIOGL</name>
<dbReference type="Proteomes" id="UP000076420">
    <property type="component" value="Unassembled WGS sequence"/>
</dbReference>
<evidence type="ECO:0000313" key="15">
    <source>
        <dbReference type="Proteomes" id="UP000076420"/>
    </source>
</evidence>
<dbReference type="RefSeq" id="XP_013078381.1">
    <property type="nucleotide sequence ID" value="XM_013222927.2"/>
</dbReference>
<dbReference type="PROSITE" id="PS51808">
    <property type="entry name" value="CHCH"/>
    <property type="match status" value="1"/>
</dbReference>
<dbReference type="PANTHER" id="PTHR21268:SF2">
    <property type="entry name" value="NADH DEHYDROGENASE [UBIQUINONE] IRON-SULFUR PROTEIN 5"/>
    <property type="match status" value="1"/>
</dbReference>
<dbReference type="PANTHER" id="PTHR21268">
    <property type="entry name" value="NADH DEHYDROGENASE [UBIQUINONE] IRON-SULFUR PROTEIN 5"/>
    <property type="match status" value="1"/>
</dbReference>
<comment type="subcellular location">
    <subcellularLocation>
        <location evidence="3">Mitochondrion inner membrane</location>
        <topology evidence="3">Peripheral membrane protein</topology>
    </subcellularLocation>
    <subcellularLocation>
        <location evidence="2">Mitochondrion intermembrane space</location>
    </subcellularLocation>
</comment>
<evidence type="ECO:0000313" key="17">
    <source>
        <dbReference type="RefSeq" id="XP_013078381.1"/>
    </source>
</evidence>
<evidence type="ECO:0000256" key="8">
    <source>
        <dbReference type="ARBA" id="ARBA00022982"/>
    </source>
</evidence>
<sequence>MTTWSSLTRMSLPVIYTPITKLQLNWENTQGGPCGNQYMDFMRCASRTGMEKAKYECKNELADFHECLRKGKQLERVKIMNAERKRQKRPPIEPLAKDIPERGY</sequence>
<keyword evidence="8" id="KW-0249">Electron transport</keyword>
<evidence type="ECO:0000313" key="14">
    <source>
        <dbReference type="EnsemblMetazoa" id="BGLB029891-PA"/>
    </source>
</evidence>
<keyword evidence="5" id="KW-0813">Transport</keyword>
<organism evidence="14 15">
    <name type="scientific">Biomphalaria glabrata</name>
    <name type="common">Bloodfluke planorb</name>
    <name type="synonym">Freshwater snail</name>
    <dbReference type="NCBI Taxonomy" id="6526"/>
    <lineage>
        <taxon>Eukaryota</taxon>
        <taxon>Metazoa</taxon>
        <taxon>Spiralia</taxon>
        <taxon>Lophotrochozoa</taxon>
        <taxon>Mollusca</taxon>
        <taxon>Gastropoda</taxon>
        <taxon>Heterobranchia</taxon>
        <taxon>Euthyneura</taxon>
        <taxon>Panpulmonata</taxon>
        <taxon>Hygrophila</taxon>
        <taxon>Lymnaeoidea</taxon>
        <taxon>Planorbidae</taxon>
        <taxon>Biomphalaria</taxon>
    </lineage>
</organism>
<evidence type="ECO:0000256" key="6">
    <source>
        <dbReference type="ARBA" id="ARBA00022660"/>
    </source>
</evidence>
<feature type="disulfide bond" evidence="12">
    <location>
        <begin position="44"/>
        <end position="57"/>
    </location>
</feature>
<evidence type="ECO:0000256" key="13">
    <source>
        <dbReference type="SAM" id="MobiDB-lite"/>
    </source>
</evidence>
<feature type="region of interest" description="Disordered" evidence="13">
    <location>
        <begin position="83"/>
        <end position="104"/>
    </location>
</feature>
<feature type="disulfide bond" evidence="12">
    <location>
        <begin position="34"/>
        <end position="67"/>
    </location>
</feature>
<evidence type="ECO:0000256" key="10">
    <source>
        <dbReference type="ARBA" id="ARBA00023136"/>
    </source>
</evidence>
<keyword evidence="10" id="KW-0472">Membrane</keyword>
<dbReference type="VEuPathDB" id="VectorBase:BGLAX_031254"/>
<protein>
    <submittedName>
        <fullName evidence="17">Uncharacterized protein LOC106064376 isoform X1</fullName>
    </submittedName>
</protein>
<dbReference type="OrthoDB" id="9992197at2759"/>
<evidence type="ECO:0000256" key="4">
    <source>
        <dbReference type="ARBA" id="ARBA00007372"/>
    </source>
</evidence>
<keyword evidence="16" id="KW-1185">Reference proteome</keyword>
<dbReference type="OMA" id="NECIFRN"/>
<keyword evidence="7" id="KW-0999">Mitochondrion inner membrane</keyword>
<gene>
    <name evidence="14" type="primary">106064376</name>
    <name evidence="17" type="synonym">LOC106064376</name>
</gene>
<reference evidence="17" key="2">
    <citation type="submission" date="2025-04" db="UniProtKB">
        <authorList>
            <consortium name="RefSeq"/>
        </authorList>
    </citation>
    <scope>IDENTIFICATION</scope>
</reference>
<evidence type="ECO:0000256" key="9">
    <source>
        <dbReference type="ARBA" id="ARBA00023128"/>
    </source>
</evidence>
<dbReference type="KEGG" id="bgt:106064376"/>